<dbReference type="GO" id="GO:0016887">
    <property type="term" value="F:ATP hydrolysis activity"/>
    <property type="evidence" value="ECO:0007669"/>
    <property type="project" value="InterPro"/>
</dbReference>
<evidence type="ECO:0000313" key="8">
    <source>
        <dbReference type="EMBL" id="GHD98485.1"/>
    </source>
</evidence>
<reference evidence="8" key="2">
    <citation type="submission" date="2020-09" db="EMBL/GenBank/DDBJ databases">
        <authorList>
            <person name="Sun Q."/>
            <person name="Ohkuma M."/>
        </authorList>
    </citation>
    <scope>NUCLEOTIDE SEQUENCE</scope>
    <source>
        <strain evidence="8">JCM 4714</strain>
    </source>
</reference>
<dbReference type="InterPro" id="IPR023299">
    <property type="entry name" value="ATPase_P-typ_cyto_dom_N"/>
</dbReference>
<dbReference type="InterPro" id="IPR018303">
    <property type="entry name" value="ATPase_P-typ_P_site"/>
</dbReference>
<keyword evidence="9" id="KW-1185">Reference proteome</keyword>
<dbReference type="InterPro" id="IPR008250">
    <property type="entry name" value="ATPase_P-typ_transduc_dom_A_sf"/>
</dbReference>
<dbReference type="NCBIfam" id="TIGR01494">
    <property type="entry name" value="ATPase_P-type"/>
    <property type="match status" value="2"/>
</dbReference>
<feature type="region of interest" description="Disordered" evidence="6">
    <location>
        <begin position="43"/>
        <end position="63"/>
    </location>
</feature>
<feature type="compositionally biased region" description="Basic and acidic residues" evidence="6">
    <location>
        <begin position="580"/>
        <end position="589"/>
    </location>
</feature>
<feature type="compositionally biased region" description="Polar residues" evidence="6">
    <location>
        <begin position="48"/>
        <end position="63"/>
    </location>
</feature>
<dbReference type="Pfam" id="PF00122">
    <property type="entry name" value="E1-E2_ATPase"/>
    <property type="match status" value="1"/>
</dbReference>
<dbReference type="InterPro" id="IPR023214">
    <property type="entry name" value="HAD_sf"/>
</dbReference>
<dbReference type="EMBL" id="BMVG01000001">
    <property type="protein sequence ID" value="GHD98485.1"/>
    <property type="molecule type" value="Genomic_DNA"/>
</dbReference>
<dbReference type="SUPFAM" id="SSF81660">
    <property type="entry name" value="Metal cation-transporting ATPase, ATP-binding domain N"/>
    <property type="match status" value="1"/>
</dbReference>
<dbReference type="Gene3D" id="1.20.1110.10">
    <property type="entry name" value="Calcium-transporting ATPase, transmembrane domain"/>
    <property type="match status" value="1"/>
</dbReference>
<dbReference type="SFLD" id="SFLDS00003">
    <property type="entry name" value="Haloacid_Dehalogenase"/>
    <property type="match status" value="1"/>
</dbReference>
<protein>
    <recommendedName>
        <fullName evidence="7">P-type ATPase A domain-containing protein</fullName>
    </recommendedName>
</protein>
<dbReference type="PANTHER" id="PTHR42861">
    <property type="entry name" value="CALCIUM-TRANSPORTING ATPASE"/>
    <property type="match status" value="1"/>
</dbReference>
<dbReference type="SUPFAM" id="SSF81653">
    <property type="entry name" value="Calcium ATPase, transduction domain A"/>
    <property type="match status" value="1"/>
</dbReference>
<dbReference type="AlphaFoldDB" id="A0A919D0C5"/>
<dbReference type="GO" id="GO:0005524">
    <property type="term" value="F:ATP binding"/>
    <property type="evidence" value="ECO:0007669"/>
    <property type="project" value="InterPro"/>
</dbReference>
<feature type="domain" description="P-type ATPase A" evidence="7">
    <location>
        <begin position="7"/>
        <end position="107"/>
    </location>
</feature>
<evidence type="ECO:0000256" key="6">
    <source>
        <dbReference type="SAM" id="MobiDB-lite"/>
    </source>
</evidence>
<evidence type="ECO:0000256" key="4">
    <source>
        <dbReference type="ARBA" id="ARBA00022989"/>
    </source>
</evidence>
<dbReference type="SUPFAM" id="SSF56784">
    <property type="entry name" value="HAD-like"/>
    <property type="match status" value="1"/>
</dbReference>
<feature type="compositionally biased region" description="Low complexity" evidence="6">
    <location>
        <begin position="713"/>
        <end position="725"/>
    </location>
</feature>
<evidence type="ECO:0000313" key="9">
    <source>
        <dbReference type="Proteomes" id="UP000655443"/>
    </source>
</evidence>
<feature type="region of interest" description="Disordered" evidence="6">
    <location>
        <begin position="574"/>
        <end position="794"/>
    </location>
</feature>
<evidence type="ECO:0000256" key="1">
    <source>
        <dbReference type="ARBA" id="ARBA00004651"/>
    </source>
</evidence>
<dbReference type="Pfam" id="PF00702">
    <property type="entry name" value="Hydrolase"/>
    <property type="match status" value="1"/>
</dbReference>
<dbReference type="PRINTS" id="PR00120">
    <property type="entry name" value="HATPASE"/>
</dbReference>
<proteinExistence type="predicted"/>
<dbReference type="Gene3D" id="3.40.50.1000">
    <property type="entry name" value="HAD superfamily/HAD-like"/>
    <property type="match status" value="1"/>
</dbReference>
<dbReference type="InterPro" id="IPR036412">
    <property type="entry name" value="HAD-like_sf"/>
</dbReference>
<evidence type="ECO:0000256" key="2">
    <source>
        <dbReference type="ARBA" id="ARBA00022692"/>
    </source>
</evidence>
<dbReference type="PRINTS" id="PR00119">
    <property type="entry name" value="CATATPASE"/>
</dbReference>
<dbReference type="Gene3D" id="3.40.1110.10">
    <property type="entry name" value="Calcium-transporting ATPase, cytoplasmic domain N"/>
    <property type="match status" value="1"/>
</dbReference>
<dbReference type="SFLD" id="SFLDG00002">
    <property type="entry name" value="C1.7:_P-type_atpase_like"/>
    <property type="match status" value="1"/>
</dbReference>
<evidence type="ECO:0000256" key="3">
    <source>
        <dbReference type="ARBA" id="ARBA00022967"/>
    </source>
</evidence>
<dbReference type="InterPro" id="IPR001757">
    <property type="entry name" value="P_typ_ATPase"/>
</dbReference>
<organism evidence="8 9">
    <name type="scientific">Streptomyces alanosinicus</name>
    <dbReference type="NCBI Taxonomy" id="68171"/>
    <lineage>
        <taxon>Bacteria</taxon>
        <taxon>Bacillati</taxon>
        <taxon>Actinomycetota</taxon>
        <taxon>Actinomycetes</taxon>
        <taxon>Kitasatosporales</taxon>
        <taxon>Streptomycetaceae</taxon>
        <taxon>Streptomyces</taxon>
    </lineage>
</organism>
<feature type="compositionally biased region" description="Basic residues" evidence="6">
    <location>
        <begin position="691"/>
        <end position="710"/>
    </location>
</feature>
<keyword evidence="3" id="KW-1278">Translocase</keyword>
<dbReference type="Proteomes" id="UP000655443">
    <property type="component" value="Unassembled WGS sequence"/>
</dbReference>
<keyword evidence="4" id="KW-1133">Transmembrane helix</keyword>
<evidence type="ECO:0000259" key="7">
    <source>
        <dbReference type="Pfam" id="PF00122"/>
    </source>
</evidence>
<dbReference type="SFLD" id="SFLDF00027">
    <property type="entry name" value="p-type_atpase"/>
    <property type="match status" value="1"/>
</dbReference>
<keyword evidence="2" id="KW-0812">Transmembrane</keyword>
<sequence length="818" mass="85688">MADFGKGETSTVAAGRLAPGDVIELYTGDVVPADARLLESDDLEVDESSLTGESLPTSKQVDATPQASVADRHCMVFEGTTVVAGYGRAVVVGTGDETEAGRAAHLASHARQAPGVQARLHQLTGQMLPFTLLGGAAVTGLSLLRGRPVRQAVRGGLAVAVAAVPEGLPLVATVAQLAATRRLGRIGILVRTPRALEALGRMDTACFDKTGTLTENRLHVVRVSTAEGAEHPADAAEAAPLLHAAALTCHTADQEAGVHAHSTDEAILAAGPPGSPWTPVEVQPFEASRGYASAVGADAHGARRLIVKGAPEVVLPGCTGGADDSPAQSLAGDGLRVLAVAGRRLADADDPAEALGGPLKRLELDGFVALADTPRPSSAPLVADLREAGVRPIMLTGDHPRTARAVAVQLGWPDDVAVVTGDDLAAQGRTGRAGLLRNCDVVARVAPEQKLHVVEALQTAGRVVAMVGDGANDAAAIRAAAIGVGIAVHGSAAARNAADLVITTDDLSLLVDAVAEGRALWRSVADAISVLIGGNAGEIGFSVLGTVLSGSSPLCTRQILLVNLFTDMFPAMAVSVTPPPRRDQRGDVRRRVRPGRYRPRGPRGPRRRADPPDQTPRRHHHARRDHRLVDRHAHPGLGTPDQHDGAVRRGRCPADPDPHRTAPQPAGAGDRPRLRRRPGRTDRDAAGQPVLRRHTPRPRGLGRGRRRHDGRRAGTTADARAGRARAATEARRGAAEAGRGMTDQSELPPTARGGPAGRRPASAAPVPYRHGGRVRRSPSRRCRPAVVRRCRSSQRTASFQPWIACLAPRKADWRGMPR</sequence>
<dbReference type="PROSITE" id="PS00154">
    <property type="entry name" value="ATPASE_E1_E2"/>
    <property type="match status" value="1"/>
</dbReference>
<reference evidence="8" key="1">
    <citation type="journal article" date="2014" name="Int. J. Syst. Evol. Microbiol.">
        <title>Complete genome sequence of Corynebacterium casei LMG S-19264T (=DSM 44701T), isolated from a smear-ripened cheese.</title>
        <authorList>
            <consortium name="US DOE Joint Genome Institute (JGI-PGF)"/>
            <person name="Walter F."/>
            <person name="Albersmeier A."/>
            <person name="Kalinowski J."/>
            <person name="Ruckert C."/>
        </authorList>
    </citation>
    <scope>NUCLEOTIDE SEQUENCE</scope>
    <source>
        <strain evidence="8">JCM 4714</strain>
    </source>
</reference>
<dbReference type="InterPro" id="IPR059000">
    <property type="entry name" value="ATPase_P-type_domA"/>
</dbReference>
<dbReference type="InterPro" id="IPR044492">
    <property type="entry name" value="P_typ_ATPase_HD_dom"/>
</dbReference>
<evidence type="ECO:0000256" key="5">
    <source>
        <dbReference type="ARBA" id="ARBA00023136"/>
    </source>
</evidence>
<comment type="caution">
    <text evidence="8">The sequence shown here is derived from an EMBL/GenBank/DDBJ whole genome shotgun (WGS) entry which is preliminary data.</text>
</comment>
<feature type="compositionally biased region" description="Basic residues" evidence="6">
    <location>
        <begin position="590"/>
        <end position="606"/>
    </location>
</feature>
<dbReference type="InterPro" id="IPR023298">
    <property type="entry name" value="ATPase_P-typ_TM_dom_sf"/>
</dbReference>
<feature type="compositionally biased region" description="Low complexity" evidence="6">
    <location>
        <begin position="748"/>
        <end position="765"/>
    </location>
</feature>
<feature type="compositionally biased region" description="Basic residues" evidence="6">
    <location>
        <begin position="770"/>
        <end position="792"/>
    </location>
</feature>
<feature type="compositionally biased region" description="Basic residues" evidence="6">
    <location>
        <begin position="617"/>
        <end position="626"/>
    </location>
</feature>
<comment type="subcellular location">
    <subcellularLocation>
        <location evidence="1">Cell membrane</location>
        <topology evidence="1">Multi-pass membrane protein</topology>
    </subcellularLocation>
</comment>
<name>A0A919D0C5_9ACTN</name>
<gene>
    <name evidence="8" type="ORF">GCM10010339_05850</name>
</gene>
<accession>A0A919D0C5</accession>
<dbReference type="SUPFAM" id="SSF81665">
    <property type="entry name" value="Calcium ATPase, transmembrane domain M"/>
    <property type="match status" value="1"/>
</dbReference>
<dbReference type="Gene3D" id="2.70.150.10">
    <property type="entry name" value="Calcium-transporting ATPase, cytoplasmic transduction domain A"/>
    <property type="match status" value="1"/>
</dbReference>
<dbReference type="GO" id="GO:0005886">
    <property type="term" value="C:plasma membrane"/>
    <property type="evidence" value="ECO:0007669"/>
    <property type="project" value="UniProtKB-SubCell"/>
</dbReference>
<feature type="compositionally biased region" description="Basic and acidic residues" evidence="6">
    <location>
        <begin position="641"/>
        <end position="660"/>
    </location>
</feature>
<keyword evidence="5" id="KW-0472">Membrane</keyword>